<feature type="domain" description="Guanylate kinase-like" evidence="4">
    <location>
        <begin position="1"/>
        <end position="219"/>
    </location>
</feature>
<evidence type="ECO:0000313" key="5">
    <source>
        <dbReference type="EMBL" id="PIR41766.1"/>
    </source>
</evidence>
<evidence type="ECO:0000256" key="1">
    <source>
        <dbReference type="ARBA" id="ARBA00005790"/>
    </source>
</evidence>
<evidence type="ECO:0000259" key="4">
    <source>
        <dbReference type="PROSITE" id="PS50052"/>
    </source>
</evidence>
<name>A0A2H0R5Z9_9BACT</name>
<evidence type="ECO:0000313" key="6">
    <source>
        <dbReference type="Proteomes" id="UP000230208"/>
    </source>
</evidence>
<dbReference type="SUPFAM" id="SSF52540">
    <property type="entry name" value="P-loop containing nucleoside triphosphate hydrolases"/>
    <property type="match status" value="1"/>
</dbReference>
<dbReference type="EMBL" id="PCXP01000021">
    <property type="protein sequence ID" value="PIR41766.1"/>
    <property type="molecule type" value="Genomic_DNA"/>
</dbReference>
<dbReference type="SMART" id="SM00072">
    <property type="entry name" value="GuKc"/>
    <property type="match status" value="1"/>
</dbReference>
<proteinExistence type="inferred from homology"/>
<dbReference type="InterPro" id="IPR008144">
    <property type="entry name" value="Guanylate_kin-like_dom"/>
</dbReference>
<reference evidence="5 6" key="1">
    <citation type="submission" date="2017-09" db="EMBL/GenBank/DDBJ databases">
        <title>Depth-based differentiation of microbial function through sediment-hosted aquifers and enrichment of novel symbionts in the deep terrestrial subsurface.</title>
        <authorList>
            <person name="Probst A.J."/>
            <person name="Ladd B."/>
            <person name="Jarett J.K."/>
            <person name="Geller-Mcgrath D.E."/>
            <person name="Sieber C.M."/>
            <person name="Emerson J.B."/>
            <person name="Anantharaman K."/>
            <person name="Thomas B.C."/>
            <person name="Malmstrom R."/>
            <person name="Stieglmeier M."/>
            <person name="Klingl A."/>
            <person name="Woyke T."/>
            <person name="Ryan C.M."/>
            <person name="Banfield J.F."/>
        </authorList>
    </citation>
    <scope>NUCLEOTIDE SEQUENCE [LARGE SCALE GENOMIC DNA]</scope>
    <source>
        <strain evidence="5">CG10_big_fil_rev_8_21_14_0_10_37_15</strain>
    </source>
</reference>
<dbReference type="PROSITE" id="PS50052">
    <property type="entry name" value="GUANYLATE_KINASE_2"/>
    <property type="match status" value="1"/>
</dbReference>
<dbReference type="PANTHER" id="PTHR23117">
    <property type="entry name" value="GUANYLATE KINASE-RELATED"/>
    <property type="match status" value="1"/>
</dbReference>
<gene>
    <name evidence="5" type="ORF">COV30_01870</name>
</gene>
<dbReference type="PANTHER" id="PTHR23117:SF13">
    <property type="entry name" value="GUANYLATE KINASE"/>
    <property type="match status" value="1"/>
</dbReference>
<dbReference type="GO" id="GO:0005829">
    <property type="term" value="C:cytosol"/>
    <property type="evidence" value="ECO:0007669"/>
    <property type="project" value="TreeGrafter"/>
</dbReference>
<protein>
    <recommendedName>
        <fullName evidence="4">Guanylate kinase-like domain-containing protein</fullName>
    </recommendedName>
</protein>
<evidence type="ECO:0000256" key="3">
    <source>
        <dbReference type="ARBA" id="ARBA00022777"/>
    </source>
</evidence>
<comment type="caution">
    <text evidence="5">The sequence shown here is derived from an EMBL/GenBank/DDBJ whole genome shotgun (WGS) entry which is preliminary data.</text>
</comment>
<keyword evidence="3" id="KW-0418">Kinase</keyword>
<dbReference type="InterPro" id="IPR027417">
    <property type="entry name" value="P-loop_NTPase"/>
</dbReference>
<dbReference type="GO" id="GO:0004385">
    <property type="term" value="F:GMP kinase activity"/>
    <property type="evidence" value="ECO:0007669"/>
    <property type="project" value="TreeGrafter"/>
</dbReference>
<dbReference type="Proteomes" id="UP000230208">
    <property type="component" value="Unassembled WGS sequence"/>
</dbReference>
<accession>A0A2H0R5Z9</accession>
<keyword evidence="2" id="KW-0808">Transferase</keyword>
<dbReference type="Gene3D" id="3.40.50.300">
    <property type="entry name" value="P-loop containing nucleotide triphosphate hydrolases"/>
    <property type="match status" value="1"/>
</dbReference>
<dbReference type="AlphaFoldDB" id="A0A2H0R5Z9"/>
<organism evidence="5 6">
    <name type="scientific">Candidatus Yanofskybacteria bacterium CG10_big_fil_rev_8_21_14_0_10_37_15</name>
    <dbReference type="NCBI Taxonomy" id="1975097"/>
    <lineage>
        <taxon>Bacteria</taxon>
        <taxon>Candidatus Yanofskyibacteriota</taxon>
    </lineage>
</organism>
<comment type="similarity">
    <text evidence="1">Belongs to the guanylate kinase family.</text>
</comment>
<dbReference type="Pfam" id="PF00625">
    <property type="entry name" value="Guanylate_kin"/>
    <property type="match status" value="1"/>
</dbReference>
<dbReference type="InterPro" id="IPR008145">
    <property type="entry name" value="GK/Ca_channel_bsu"/>
</dbReference>
<evidence type="ECO:0000256" key="2">
    <source>
        <dbReference type="ARBA" id="ARBA00022679"/>
    </source>
</evidence>
<sequence length="224" mass="26016">MIVTLTGASGVGKSTIGKWLRTFLVCFLKPIQSLTTREPRESDPFDEYTYVSSEEFEKMKIEGKFIWEVCPHGTYYYGTTLESLQEARQNPDKVFLMILEPRSVKTLLLYAKENNLEVFPVFVASPTKTELRRRLKNRLRKEIEKEVINMVLQRVPGLIIQKYVKQKKEEGRIAIEKRISDCEEWDEQALSSEIPYFFVLNEFPDDGRTTATVLANEIYKILGS</sequence>